<evidence type="ECO:0000313" key="6">
    <source>
        <dbReference type="Proteomes" id="UP001575652"/>
    </source>
</evidence>
<keyword evidence="3" id="KW-0949">S-adenosyl-L-methionine</keyword>
<evidence type="ECO:0000259" key="4">
    <source>
        <dbReference type="Pfam" id="PF13649"/>
    </source>
</evidence>
<evidence type="ECO:0000256" key="2">
    <source>
        <dbReference type="ARBA" id="ARBA00022679"/>
    </source>
</evidence>
<accession>A0ABV4UP45</accession>
<dbReference type="GO" id="GO:0008168">
    <property type="term" value="F:methyltransferase activity"/>
    <property type="evidence" value="ECO:0007669"/>
    <property type="project" value="UniProtKB-KW"/>
</dbReference>
<dbReference type="InterPro" id="IPR029063">
    <property type="entry name" value="SAM-dependent_MTases_sf"/>
</dbReference>
<feature type="domain" description="Methyltransferase" evidence="4">
    <location>
        <begin position="69"/>
        <end position="166"/>
    </location>
</feature>
<name>A0ABV4UP45_9MICC</name>
<dbReference type="PANTHER" id="PTHR43464">
    <property type="entry name" value="METHYLTRANSFERASE"/>
    <property type="match status" value="1"/>
</dbReference>
<dbReference type="Proteomes" id="UP001575652">
    <property type="component" value="Unassembled WGS sequence"/>
</dbReference>
<organism evidence="5 6">
    <name type="scientific">Arthrobacter halodurans</name>
    <dbReference type="NCBI Taxonomy" id="516699"/>
    <lineage>
        <taxon>Bacteria</taxon>
        <taxon>Bacillati</taxon>
        <taxon>Actinomycetota</taxon>
        <taxon>Actinomycetes</taxon>
        <taxon>Micrococcales</taxon>
        <taxon>Micrococcaceae</taxon>
        <taxon>Arthrobacter</taxon>
    </lineage>
</organism>
<keyword evidence="6" id="KW-1185">Reference proteome</keyword>
<protein>
    <submittedName>
        <fullName evidence="5">Methyltransferase domain-containing protein</fullName>
    </submittedName>
</protein>
<keyword evidence="1 5" id="KW-0489">Methyltransferase</keyword>
<proteinExistence type="predicted"/>
<dbReference type="NCBIfam" id="NF004851">
    <property type="entry name" value="PRK06202.1"/>
    <property type="match status" value="1"/>
</dbReference>
<gene>
    <name evidence="5" type="ORF">ACETWP_12485</name>
</gene>
<evidence type="ECO:0000256" key="1">
    <source>
        <dbReference type="ARBA" id="ARBA00022603"/>
    </source>
</evidence>
<dbReference type="SUPFAM" id="SSF53335">
    <property type="entry name" value="S-adenosyl-L-methionine-dependent methyltransferases"/>
    <property type="match status" value="1"/>
</dbReference>
<evidence type="ECO:0000256" key="3">
    <source>
        <dbReference type="ARBA" id="ARBA00022691"/>
    </source>
</evidence>
<sequence>MPGRSARLPLARRAVDAVELMDGPDCDPEALRRTYARFPWVNRGLAGWGRIYADLLRPALPRDGTATLLDIGCGGGDVALDLARRAARDGIRLRIVGIDPDERARSFAVAAARRAGVGPERVEFRAATSADLVAEGLAFDAVVSNHVLHHLDGAALAGLLADTERLARGIAVHNDIRRSPAAWLLFSVAALPLAPGSFILHDGLVSIRRSYTTAEIAAEAPDGWAARRRRPFRNLLVWRAGHPGAPRTPRGPA</sequence>
<dbReference type="RefSeq" id="WP_373972578.1">
    <property type="nucleotide sequence ID" value="NZ_JBHDLJ010000010.1"/>
</dbReference>
<dbReference type="CDD" id="cd02440">
    <property type="entry name" value="AdoMet_MTases"/>
    <property type="match status" value="1"/>
</dbReference>
<keyword evidence="2" id="KW-0808">Transferase</keyword>
<reference evidence="5 6" key="1">
    <citation type="submission" date="2024-09" db="EMBL/GenBank/DDBJ databases">
        <authorList>
            <person name="Salinas-Garcia M.A."/>
            <person name="Prieme A."/>
        </authorList>
    </citation>
    <scope>NUCLEOTIDE SEQUENCE [LARGE SCALE GENOMIC DNA]</scope>
    <source>
        <strain evidence="5 6">DSM 21081</strain>
    </source>
</reference>
<comment type="caution">
    <text evidence="5">The sequence shown here is derived from an EMBL/GenBank/DDBJ whole genome shotgun (WGS) entry which is preliminary data.</text>
</comment>
<dbReference type="GO" id="GO:0032259">
    <property type="term" value="P:methylation"/>
    <property type="evidence" value="ECO:0007669"/>
    <property type="project" value="UniProtKB-KW"/>
</dbReference>
<dbReference type="InterPro" id="IPR041698">
    <property type="entry name" value="Methyltransf_25"/>
</dbReference>
<evidence type="ECO:0000313" key="5">
    <source>
        <dbReference type="EMBL" id="MFB0835407.1"/>
    </source>
</evidence>
<dbReference type="EMBL" id="JBHDLJ010000010">
    <property type="protein sequence ID" value="MFB0835407.1"/>
    <property type="molecule type" value="Genomic_DNA"/>
</dbReference>
<dbReference type="Pfam" id="PF13649">
    <property type="entry name" value="Methyltransf_25"/>
    <property type="match status" value="1"/>
</dbReference>
<dbReference type="Gene3D" id="3.40.50.150">
    <property type="entry name" value="Vaccinia Virus protein VP39"/>
    <property type="match status" value="1"/>
</dbReference>
<dbReference type="PANTHER" id="PTHR43464:SF19">
    <property type="entry name" value="UBIQUINONE BIOSYNTHESIS O-METHYLTRANSFERASE, MITOCHONDRIAL"/>
    <property type="match status" value="1"/>
</dbReference>